<evidence type="ECO:0000313" key="1">
    <source>
        <dbReference type="EMBL" id="NNG58568.1"/>
    </source>
</evidence>
<dbReference type="AlphaFoldDB" id="A0A7Y2PE87"/>
<gene>
    <name evidence="1" type="ORF">HKX06_14450</name>
</gene>
<protein>
    <submittedName>
        <fullName evidence="1">Uncharacterized protein</fullName>
    </submittedName>
</protein>
<accession>A0A7Y2PE87</accession>
<comment type="caution">
    <text evidence="1">The sequence shown here is derived from an EMBL/GenBank/DDBJ whole genome shotgun (WGS) entry which is preliminary data.</text>
</comment>
<dbReference type="RefSeq" id="WP_170170874.1">
    <property type="nucleotide sequence ID" value="NZ_JABEOU010000038.1"/>
</dbReference>
<proteinExistence type="predicted"/>
<dbReference type="EMBL" id="JABEOU010000038">
    <property type="protein sequence ID" value="NNG58568.1"/>
    <property type="molecule type" value="Genomic_DNA"/>
</dbReference>
<sequence length="135" mass="15333">MSDVAPFDRHRRFTDMSVMEFALLIALMRAGPHPLAFLLPTLDAWFDCKLGVSDLEPTAGRLVRANYVLRRGDTLYPRRHTARIVMGLYGSLFRILADDVTKLVSAQEPNMLSTMKAYLDRKASEEGHQHKDGDR</sequence>
<reference evidence="1 2" key="1">
    <citation type="submission" date="2020-05" db="EMBL/GenBank/DDBJ databases">
        <title>Draft Genome Sequences of Sphingomonas sp. Isolated from the International Space Station.</title>
        <authorList>
            <person name="Bijlani S."/>
            <person name="Singh N.K."/>
            <person name="Mason C.E."/>
            <person name="Wang C.C."/>
            <person name="Venkateswaran K."/>
        </authorList>
    </citation>
    <scope>NUCLEOTIDE SEQUENCE [LARGE SCALE GENOMIC DNA]</scope>
    <source>
        <strain evidence="1 2">FKI-L5-BR-P1</strain>
    </source>
</reference>
<name>A0A7Y2PE87_SPHPI</name>
<organism evidence="1 2">
    <name type="scientific">Sphingomonas paucimobilis</name>
    <name type="common">Pseudomonas paucimobilis</name>
    <dbReference type="NCBI Taxonomy" id="13689"/>
    <lineage>
        <taxon>Bacteria</taxon>
        <taxon>Pseudomonadati</taxon>
        <taxon>Pseudomonadota</taxon>
        <taxon>Alphaproteobacteria</taxon>
        <taxon>Sphingomonadales</taxon>
        <taxon>Sphingomonadaceae</taxon>
        <taxon>Sphingomonas</taxon>
    </lineage>
</organism>
<evidence type="ECO:0000313" key="2">
    <source>
        <dbReference type="Proteomes" id="UP000550136"/>
    </source>
</evidence>
<dbReference type="Proteomes" id="UP000550136">
    <property type="component" value="Unassembled WGS sequence"/>
</dbReference>